<keyword evidence="8" id="KW-1185">Reference proteome</keyword>
<dbReference type="InterPro" id="IPR029787">
    <property type="entry name" value="Nucleotide_cyclase"/>
</dbReference>
<evidence type="ECO:0000256" key="1">
    <source>
        <dbReference type="ARBA" id="ARBA00001946"/>
    </source>
</evidence>
<dbReference type="SMART" id="SM00267">
    <property type="entry name" value="GGDEF"/>
    <property type="match status" value="1"/>
</dbReference>
<feature type="domain" description="GGDEF" evidence="6">
    <location>
        <begin position="382"/>
        <end position="514"/>
    </location>
</feature>
<dbReference type="PANTHER" id="PTHR45138">
    <property type="entry name" value="REGULATORY COMPONENTS OF SENSORY TRANSDUCTION SYSTEM"/>
    <property type="match status" value="1"/>
</dbReference>
<dbReference type="InterPro" id="IPR000160">
    <property type="entry name" value="GGDEF_dom"/>
</dbReference>
<reference evidence="7 8" key="1">
    <citation type="submission" date="2020-08" db="EMBL/GenBank/DDBJ databases">
        <title>Stenotrophomonas tumulicola JCM 30961.</title>
        <authorList>
            <person name="Deng Y."/>
        </authorList>
    </citation>
    <scope>NUCLEOTIDE SEQUENCE [LARGE SCALE GENOMIC DNA]</scope>
    <source>
        <strain evidence="7 8">JCM 30961</strain>
    </source>
</reference>
<evidence type="ECO:0000313" key="7">
    <source>
        <dbReference type="EMBL" id="MBA8682279.1"/>
    </source>
</evidence>
<proteinExistence type="predicted"/>
<evidence type="ECO:0000313" key="8">
    <source>
        <dbReference type="Proteomes" id="UP000547058"/>
    </source>
</evidence>
<evidence type="ECO:0000256" key="2">
    <source>
        <dbReference type="ARBA" id="ARBA00012528"/>
    </source>
</evidence>
<accession>A0A7W3IJ46</accession>
<gene>
    <name evidence="7" type="ORF">H4O11_10715</name>
</gene>
<comment type="cofactor">
    <cofactor evidence="1">
        <name>Mg(2+)</name>
        <dbReference type="ChEBI" id="CHEBI:18420"/>
    </cofactor>
</comment>
<sequence>MTDRSDSHPASSTRIGPPAQVRAAATGQPPAAPMRRSADGAALQQMFAAAGQPDTLLAAFADGMASLPGELGDMGDRLRSAQASADWPRYGRAMRQLIDKYIRTIELQAPTGPPDSERLRDQLRHVLGIALASLLQHDPQLRDQAIQQAAAWRQWQPGQPLDALEHGLRELGHQIGVRSEAWQERDALLLSLFDLLLENISELLDDGAWLHGQIDAVRQLLAGPLDTAAVERTRAGLRQVIYRQGLLKQGISDSKAAMRGLMGDFVKQLDGMASSTGEYHDRISSYALALREARSLADLNQLLQGVLQDTGRVQQQAAQARDHLASARQQVAVAEQRITQLEQELREVTDLVRTDPLTGALNRRGLDDLLRSELARAMRAGSPLAVAVIDLDEFSQTNALHGHAGGDALLRHFVAVCQLLLRAGDCVARLGGDEFVLVMPETPGADGMSTLQRLQRSLAQRTLTVQEQRVPVHFSAGLAQWRKGDTPESLLQRADEALYAAKGLGRNRVQAAEAP</sequence>
<dbReference type="Pfam" id="PF00990">
    <property type="entry name" value="GGDEF"/>
    <property type="match status" value="1"/>
</dbReference>
<dbReference type="InterPro" id="IPR043128">
    <property type="entry name" value="Rev_trsase/Diguanyl_cyclase"/>
</dbReference>
<comment type="caution">
    <text evidence="7">The sequence shown here is derived from an EMBL/GenBank/DDBJ whole genome shotgun (WGS) entry which is preliminary data.</text>
</comment>
<dbReference type="AlphaFoldDB" id="A0A7W3IJ46"/>
<dbReference type="PROSITE" id="PS50887">
    <property type="entry name" value="GGDEF"/>
    <property type="match status" value="1"/>
</dbReference>
<dbReference type="EC" id="2.7.7.65" evidence="2"/>
<evidence type="ECO:0000259" key="6">
    <source>
        <dbReference type="PROSITE" id="PS50887"/>
    </source>
</evidence>
<feature type="region of interest" description="Disordered" evidence="5">
    <location>
        <begin position="1"/>
        <end position="37"/>
    </location>
</feature>
<dbReference type="Gene3D" id="3.30.70.270">
    <property type="match status" value="1"/>
</dbReference>
<comment type="catalytic activity">
    <reaction evidence="3">
        <text>2 GTP = 3',3'-c-di-GMP + 2 diphosphate</text>
        <dbReference type="Rhea" id="RHEA:24898"/>
        <dbReference type="ChEBI" id="CHEBI:33019"/>
        <dbReference type="ChEBI" id="CHEBI:37565"/>
        <dbReference type="ChEBI" id="CHEBI:58805"/>
        <dbReference type="EC" id="2.7.7.65"/>
    </reaction>
</comment>
<dbReference type="SUPFAM" id="SSF55073">
    <property type="entry name" value="Nucleotide cyclase"/>
    <property type="match status" value="1"/>
</dbReference>
<evidence type="ECO:0000256" key="4">
    <source>
        <dbReference type="SAM" id="Coils"/>
    </source>
</evidence>
<evidence type="ECO:0000256" key="3">
    <source>
        <dbReference type="ARBA" id="ARBA00034247"/>
    </source>
</evidence>
<dbReference type="FunFam" id="3.30.70.270:FF:000001">
    <property type="entry name" value="Diguanylate cyclase domain protein"/>
    <property type="match status" value="1"/>
</dbReference>
<feature type="coiled-coil region" evidence="4">
    <location>
        <begin position="317"/>
        <end position="351"/>
    </location>
</feature>
<dbReference type="PANTHER" id="PTHR45138:SF9">
    <property type="entry name" value="DIGUANYLATE CYCLASE DGCM-RELATED"/>
    <property type="match status" value="1"/>
</dbReference>
<keyword evidence="4" id="KW-0175">Coiled coil</keyword>
<dbReference type="CDD" id="cd01949">
    <property type="entry name" value="GGDEF"/>
    <property type="match status" value="1"/>
</dbReference>
<dbReference type="NCBIfam" id="TIGR00254">
    <property type="entry name" value="GGDEF"/>
    <property type="match status" value="1"/>
</dbReference>
<protein>
    <recommendedName>
        <fullName evidence="2">diguanylate cyclase</fullName>
        <ecNumber evidence="2">2.7.7.65</ecNumber>
    </recommendedName>
</protein>
<dbReference type="InterPro" id="IPR050469">
    <property type="entry name" value="Diguanylate_Cyclase"/>
</dbReference>
<evidence type="ECO:0000256" key="5">
    <source>
        <dbReference type="SAM" id="MobiDB-lite"/>
    </source>
</evidence>
<dbReference type="GO" id="GO:0052621">
    <property type="term" value="F:diguanylate cyclase activity"/>
    <property type="evidence" value="ECO:0007669"/>
    <property type="project" value="UniProtKB-EC"/>
</dbReference>
<dbReference type="Proteomes" id="UP000547058">
    <property type="component" value="Unassembled WGS sequence"/>
</dbReference>
<dbReference type="RefSeq" id="WP_182339406.1">
    <property type="nucleotide sequence ID" value="NZ_JACGXS010000004.1"/>
</dbReference>
<dbReference type="EMBL" id="JACGXS010000004">
    <property type="protein sequence ID" value="MBA8682279.1"/>
    <property type="molecule type" value="Genomic_DNA"/>
</dbReference>
<name>A0A7W3IJ46_9GAMM</name>
<organism evidence="7 8">
    <name type="scientific">Stenotrophomonas tumulicola</name>
    <dbReference type="NCBI Taxonomy" id="1685415"/>
    <lineage>
        <taxon>Bacteria</taxon>
        <taxon>Pseudomonadati</taxon>
        <taxon>Pseudomonadota</taxon>
        <taxon>Gammaproteobacteria</taxon>
        <taxon>Lysobacterales</taxon>
        <taxon>Lysobacteraceae</taxon>
        <taxon>Stenotrophomonas</taxon>
    </lineage>
</organism>